<dbReference type="RefSeq" id="WP_231933499.1">
    <property type="nucleotide sequence ID" value="NZ_LT607753.1"/>
</dbReference>
<dbReference type="PROSITE" id="PS00584">
    <property type="entry name" value="PFKB_KINASES_2"/>
    <property type="match status" value="1"/>
</dbReference>
<dbReference type="GO" id="GO:0016301">
    <property type="term" value="F:kinase activity"/>
    <property type="evidence" value="ECO:0007669"/>
    <property type="project" value="UniProtKB-KW"/>
</dbReference>
<sequence length="314" mass="32367">MIADVLTIGEAMAALYSDHPLRLGGELRLSVAGAETNVAIGLARLGHRVRWSGRVGDDELGALVQRTLRAEQVDITDAVVAPGEPTGMLLFDRAPGGATRVHYRRAGSAASRLTPEDISPAMAHGARVLHVTGITPALGASPAAAIRYAIAQARATGTSVCLDVNYRSTLWPAEQATPVLRELSTGVDVLVASEEELPLAAEGDGEASQVTALLAAGVREVVVKRGGRGASAYTRQGRHDISARAVDVVNTVGAGDAFTAGYLSALLDGAPVAQRLDRGAALGAAAVASTGDWEGLPSRAELHGVGRPTQEALR</sequence>
<accession>A0A1C5GZF0</accession>
<keyword evidence="3 5" id="KW-0418">Kinase</keyword>
<dbReference type="InterPro" id="IPR002173">
    <property type="entry name" value="Carboh/pur_kinase_PfkB_CS"/>
</dbReference>
<dbReference type="EMBL" id="LT607753">
    <property type="protein sequence ID" value="SCG39063.1"/>
    <property type="molecule type" value="Genomic_DNA"/>
</dbReference>
<evidence type="ECO:0000313" key="6">
    <source>
        <dbReference type="Proteomes" id="UP000198215"/>
    </source>
</evidence>
<dbReference type="PANTHER" id="PTHR43320:SF2">
    <property type="entry name" value="2-DEHYDRO-3-DEOXYGLUCONOKINASE_2-DEHYDRO-3-DEOXYGALACTONOKINASE"/>
    <property type="match status" value="1"/>
</dbReference>
<feature type="domain" description="Carbohydrate kinase PfkB" evidence="4">
    <location>
        <begin position="4"/>
        <end position="297"/>
    </location>
</feature>
<dbReference type="Pfam" id="PF00294">
    <property type="entry name" value="PfkB"/>
    <property type="match status" value="1"/>
</dbReference>
<evidence type="ECO:0000313" key="5">
    <source>
        <dbReference type="EMBL" id="SCG39063.1"/>
    </source>
</evidence>
<keyword evidence="2" id="KW-0808">Transferase</keyword>
<dbReference type="PANTHER" id="PTHR43320">
    <property type="entry name" value="SUGAR KINASE"/>
    <property type="match status" value="1"/>
</dbReference>
<dbReference type="AlphaFoldDB" id="A0A1C5GZF0"/>
<reference evidence="6" key="1">
    <citation type="submission" date="2016-06" db="EMBL/GenBank/DDBJ databases">
        <authorList>
            <person name="Varghese N."/>
            <person name="Submissions Spin"/>
        </authorList>
    </citation>
    <scope>NUCLEOTIDE SEQUENCE [LARGE SCALE GENOMIC DNA]</scope>
    <source>
        <strain evidence="6">DSM 45161</strain>
    </source>
</reference>
<organism evidence="5 6">
    <name type="scientific">Micromonospora coxensis</name>
    <dbReference type="NCBI Taxonomy" id="356852"/>
    <lineage>
        <taxon>Bacteria</taxon>
        <taxon>Bacillati</taxon>
        <taxon>Actinomycetota</taxon>
        <taxon>Actinomycetes</taxon>
        <taxon>Micromonosporales</taxon>
        <taxon>Micromonosporaceae</taxon>
        <taxon>Micromonospora</taxon>
    </lineage>
</organism>
<comment type="similarity">
    <text evidence="1">Belongs to the carbohydrate kinase PfkB family.</text>
</comment>
<evidence type="ECO:0000259" key="4">
    <source>
        <dbReference type="Pfam" id="PF00294"/>
    </source>
</evidence>
<dbReference type="Gene3D" id="3.40.1190.20">
    <property type="match status" value="1"/>
</dbReference>
<keyword evidence="6" id="KW-1185">Reference proteome</keyword>
<dbReference type="CDD" id="cd01166">
    <property type="entry name" value="KdgK"/>
    <property type="match status" value="1"/>
</dbReference>
<gene>
    <name evidence="5" type="ORF">GA0070614_0593</name>
</gene>
<evidence type="ECO:0000256" key="1">
    <source>
        <dbReference type="ARBA" id="ARBA00010688"/>
    </source>
</evidence>
<dbReference type="Proteomes" id="UP000198215">
    <property type="component" value="Chromosome I"/>
</dbReference>
<protein>
    <submittedName>
        <fullName evidence="5">2-dehydro-3-deoxygluconokinase</fullName>
    </submittedName>
</protein>
<dbReference type="InterPro" id="IPR011611">
    <property type="entry name" value="PfkB_dom"/>
</dbReference>
<proteinExistence type="inferred from homology"/>
<dbReference type="InterPro" id="IPR029056">
    <property type="entry name" value="Ribokinase-like"/>
</dbReference>
<evidence type="ECO:0000256" key="3">
    <source>
        <dbReference type="ARBA" id="ARBA00022777"/>
    </source>
</evidence>
<dbReference type="SUPFAM" id="SSF53613">
    <property type="entry name" value="Ribokinase-like"/>
    <property type="match status" value="1"/>
</dbReference>
<evidence type="ECO:0000256" key="2">
    <source>
        <dbReference type="ARBA" id="ARBA00022679"/>
    </source>
</evidence>
<name>A0A1C5GZF0_9ACTN</name>
<dbReference type="InterPro" id="IPR052700">
    <property type="entry name" value="Carb_kinase_PfkB-like"/>
</dbReference>